<keyword evidence="5" id="KW-1185">Reference proteome</keyword>
<organism evidence="4 5">
    <name type="scientific">Dyadobacter subterraneus</name>
    <dbReference type="NCBI Taxonomy" id="2773304"/>
    <lineage>
        <taxon>Bacteria</taxon>
        <taxon>Pseudomonadati</taxon>
        <taxon>Bacteroidota</taxon>
        <taxon>Cytophagia</taxon>
        <taxon>Cytophagales</taxon>
        <taxon>Spirosomataceae</taxon>
        <taxon>Dyadobacter</taxon>
    </lineage>
</organism>
<proteinExistence type="predicted"/>
<reference evidence="5" key="1">
    <citation type="submission" date="2023-07" db="EMBL/GenBank/DDBJ databases">
        <title>Dyadobacter sp. nov 'subterranea' isolated from contaminted grondwater.</title>
        <authorList>
            <person name="Szabo I."/>
            <person name="Al-Omari J."/>
            <person name="Szerdahelyi S.G."/>
            <person name="Rado J."/>
        </authorList>
    </citation>
    <scope>NUCLEOTIDE SEQUENCE [LARGE SCALE GENOMIC DNA]</scope>
    <source>
        <strain evidence="5">UP-52</strain>
    </source>
</reference>
<evidence type="ECO:0000256" key="1">
    <source>
        <dbReference type="ARBA" id="ARBA00022690"/>
    </source>
</evidence>
<keyword evidence="1 4" id="KW-0646">Protease inhibitor</keyword>
<dbReference type="Proteomes" id="UP000634134">
    <property type="component" value="Unassembled WGS sequence"/>
</dbReference>
<evidence type="ECO:0000313" key="4">
    <source>
        <dbReference type="EMBL" id="MBE9466465.1"/>
    </source>
</evidence>
<dbReference type="RefSeq" id="WP_194124688.1">
    <property type="nucleotide sequence ID" value="NZ_JACYGY010000002.1"/>
</dbReference>
<dbReference type="EMBL" id="JACYGY010000002">
    <property type="protein sequence ID" value="MBE9466465.1"/>
    <property type="molecule type" value="Genomic_DNA"/>
</dbReference>
<sequence>MKKFMWISVILVVLVNMRCATSKSKRKVVILEKSETTVALRNGSSLTVKIPLQAGTGYDWTLDKGKSQIEEISSYTEKSQKENLPGRKRMKIFTLRTTKAMGEDLLKFNLSRSFEKGPAAETRILNVIIEP</sequence>
<protein>
    <submittedName>
        <fullName evidence="4">Protease inhibitor I42 family protein</fullName>
    </submittedName>
</protein>
<accession>A0ABR9WM38</accession>
<evidence type="ECO:0000313" key="5">
    <source>
        <dbReference type="Proteomes" id="UP000634134"/>
    </source>
</evidence>
<dbReference type="InterPro" id="IPR036331">
    <property type="entry name" value="Chagasin-like_sf"/>
</dbReference>
<name>A0ABR9WM38_9BACT</name>
<dbReference type="GO" id="GO:0030414">
    <property type="term" value="F:peptidase inhibitor activity"/>
    <property type="evidence" value="ECO:0007669"/>
    <property type="project" value="UniProtKB-KW"/>
</dbReference>
<evidence type="ECO:0000256" key="2">
    <source>
        <dbReference type="ARBA" id="ARBA00022704"/>
    </source>
</evidence>
<dbReference type="Gene3D" id="2.60.40.2020">
    <property type="match status" value="1"/>
</dbReference>
<keyword evidence="2" id="KW-0789">Thiol protease inhibitor</keyword>
<dbReference type="Pfam" id="PF09394">
    <property type="entry name" value="Inhibitor_I42"/>
    <property type="match status" value="1"/>
</dbReference>
<evidence type="ECO:0000259" key="3">
    <source>
        <dbReference type="Pfam" id="PF09394"/>
    </source>
</evidence>
<gene>
    <name evidence="4" type="ORF">IEE83_31755</name>
</gene>
<dbReference type="SUPFAM" id="SSF141066">
    <property type="entry name" value="ICP-like"/>
    <property type="match status" value="1"/>
</dbReference>
<dbReference type="InterPro" id="IPR018990">
    <property type="entry name" value="Prot_inh_I42_chagasin"/>
</dbReference>
<feature type="domain" description="Proteinase inhibitor I42 chagasin" evidence="3">
    <location>
        <begin position="40"/>
        <end position="122"/>
    </location>
</feature>
<comment type="caution">
    <text evidence="4">The sequence shown here is derived from an EMBL/GenBank/DDBJ whole genome shotgun (WGS) entry which is preliminary data.</text>
</comment>